<dbReference type="PROSITE" id="PS50305">
    <property type="entry name" value="SIRTUIN"/>
    <property type="match status" value="1"/>
</dbReference>
<accession>A0A2N6Q856</accession>
<keyword evidence="3" id="KW-0051">Antiviral defense</keyword>
<evidence type="ECO:0000256" key="4">
    <source>
        <dbReference type="ARBA" id="ARBA00034327"/>
    </source>
</evidence>
<gene>
    <name evidence="10" type="ORF">CJ232_00025</name>
</gene>
<dbReference type="SUPFAM" id="SSF52467">
    <property type="entry name" value="DHS-like NAD/FAD-binding domain"/>
    <property type="match status" value="1"/>
</dbReference>
<dbReference type="Pfam" id="PF13289">
    <property type="entry name" value="SIR2_2"/>
    <property type="match status" value="1"/>
</dbReference>
<comment type="catalytic activity">
    <reaction evidence="7">
        <text>NAD(+) + H2O = ADP-D-ribose + nicotinamide + H(+)</text>
        <dbReference type="Rhea" id="RHEA:16301"/>
        <dbReference type="ChEBI" id="CHEBI:15377"/>
        <dbReference type="ChEBI" id="CHEBI:15378"/>
        <dbReference type="ChEBI" id="CHEBI:17154"/>
        <dbReference type="ChEBI" id="CHEBI:57540"/>
        <dbReference type="ChEBI" id="CHEBI:57967"/>
        <dbReference type="EC" id="3.2.2.5"/>
    </reaction>
    <physiologicalReaction direction="left-to-right" evidence="7">
        <dbReference type="Rhea" id="RHEA:16302"/>
    </physiologicalReaction>
</comment>
<evidence type="ECO:0000313" key="11">
    <source>
        <dbReference type="Proteomes" id="UP000235661"/>
    </source>
</evidence>
<comment type="caution">
    <text evidence="10">The sequence shown here is derived from an EMBL/GenBank/DDBJ whole genome shotgun (WGS) entry which is preliminary data.</text>
</comment>
<dbReference type="InterPro" id="IPR026590">
    <property type="entry name" value="Ssirtuin_cat_dom"/>
</dbReference>
<name>A0A2N6Q856_9BACT</name>
<evidence type="ECO:0000256" key="6">
    <source>
        <dbReference type="ARBA" id="ARBA00035033"/>
    </source>
</evidence>
<evidence type="ECO:0000256" key="3">
    <source>
        <dbReference type="ARBA" id="ARBA00023118"/>
    </source>
</evidence>
<dbReference type="Pfam" id="PF18185">
    <property type="entry name" value="STALD"/>
    <property type="match status" value="1"/>
</dbReference>
<dbReference type="Proteomes" id="UP000235661">
    <property type="component" value="Unassembled WGS sequence"/>
</dbReference>
<evidence type="ECO:0000256" key="5">
    <source>
        <dbReference type="ARBA" id="ARBA00035014"/>
    </source>
</evidence>
<dbReference type="EC" id="3.2.2.5" evidence="4"/>
<dbReference type="GO" id="GO:0051607">
    <property type="term" value="P:defense response to virus"/>
    <property type="evidence" value="ECO:0007669"/>
    <property type="project" value="UniProtKB-KW"/>
</dbReference>
<evidence type="ECO:0000256" key="7">
    <source>
        <dbReference type="ARBA" id="ARBA00047575"/>
    </source>
</evidence>
<organism evidence="10 11">
    <name type="scientific">Hoylesella timonensis</name>
    <dbReference type="NCBI Taxonomy" id="386414"/>
    <lineage>
        <taxon>Bacteria</taxon>
        <taxon>Pseudomonadati</taxon>
        <taxon>Bacteroidota</taxon>
        <taxon>Bacteroidia</taxon>
        <taxon>Bacteroidales</taxon>
        <taxon>Prevotellaceae</taxon>
        <taxon>Hoylesella</taxon>
    </lineage>
</organism>
<comment type="similarity">
    <text evidence="5">Belongs to the soluble Thoeris ThsA family.</text>
</comment>
<dbReference type="InterPro" id="IPR041486">
    <property type="entry name" value="ThsA_STALD"/>
</dbReference>
<dbReference type="RefSeq" id="WP_102187482.1">
    <property type="nucleotide sequence ID" value="NZ_PNGI01000001.1"/>
</dbReference>
<keyword evidence="1" id="KW-0378">Hydrolase</keyword>
<dbReference type="CDD" id="cd01406">
    <property type="entry name" value="SIR2-like"/>
    <property type="match status" value="1"/>
</dbReference>
<comment type="caution">
    <text evidence="8">Lacks conserved residue(s) required for the propagation of feature annotation.</text>
</comment>
<keyword evidence="2" id="KW-0520">NAD</keyword>
<evidence type="ECO:0000256" key="1">
    <source>
        <dbReference type="ARBA" id="ARBA00022801"/>
    </source>
</evidence>
<reference evidence="10 11" key="1">
    <citation type="submission" date="2017-09" db="EMBL/GenBank/DDBJ databases">
        <title>Bacterial strain isolated from the female urinary microbiota.</title>
        <authorList>
            <person name="Thomas-White K."/>
            <person name="Kumar N."/>
            <person name="Forster S."/>
            <person name="Putonti C."/>
            <person name="Lawley T."/>
            <person name="Wolfe A.J."/>
        </authorList>
    </citation>
    <scope>NUCLEOTIDE SEQUENCE [LARGE SCALE GENOMIC DNA]</scope>
    <source>
        <strain evidence="10 11">UMB0818</strain>
    </source>
</reference>
<dbReference type="PROSITE" id="PS51257">
    <property type="entry name" value="PROKAR_LIPOPROTEIN"/>
    <property type="match status" value="1"/>
</dbReference>
<dbReference type="AlphaFoldDB" id="A0A2N6Q856"/>
<dbReference type="InterPro" id="IPR029035">
    <property type="entry name" value="DHS-like_NAD/FAD-binding_dom"/>
</dbReference>
<feature type="domain" description="Deacetylase sirtuin-type" evidence="9">
    <location>
        <begin position="1"/>
        <end position="276"/>
    </location>
</feature>
<evidence type="ECO:0000256" key="8">
    <source>
        <dbReference type="PROSITE-ProRule" id="PRU00236"/>
    </source>
</evidence>
<evidence type="ECO:0000313" key="10">
    <source>
        <dbReference type="EMBL" id="PMC11181.1"/>
    </source>
</evidence>
<protein>
    <recommendedName>
        <fullName evidence="6">NAD(+) hydrolase ThsA</fullName>
        <ecNumber evidence="4">3.2.2.5</ecNumber>
    </recommendedName>
</protein>
<dbReference type="EMBL" id="PNGI01000001">
    <property type="protein sequence ID" value="PMC11181.1"/>
    <property type="molecule type" value="Genomic_DNA"/>
</dbReference>
<dbReference type="GO" id="GO:0003953">
    <property type="term" value="F:NAD+ nucleosidase activity"/>
    <property type="evidence" value="ECO:0007669"/>
    <property type="project" value="UniProtKB-EC"/>
</dbReference>
<proteinExistence type="inferred from homology"/>
<evidence type="ECO:0000256" key="2">
    <source>
        <dbReference type="ARBA" id="ARBA00023027"/>
    </source>
</evidence>
<sequence>MAISREDFVNKYLEALNEGDAAIFAGAGLSASSGCVNWKELLCDIAKELSLDIDKEQDLVSLAQYYFNKNRNRTKFNDIIVNAFGNEKRPNDNHKILSDLPIATFWTTNYDKLIEESLRQKGKRYDVKATCSSLTRRVKGVDAVIYKMHGDVDNPDSIILIRDDYENYSHKNHPFIDALKGDLMNKTFLFIGFSFTDPNFSYISSQLRVQLEGNQREHYCILRDISIDNYPDESDYRYEKVKLQYFIDDLKRFNIKTVLVEQYSEITDMLREIKFKYNSKTVYISGAAAEFEPDGRQAYEYFISKLSGALINKNYRIVSGYGLGVGSSVISGALTEIYQNQKKSLTNQIILRPFPQGDDEIKKLWQQYREDMISYSGISIFILGNKLENDKIVLSDGMRAEFDISRKQGNFLIPLGRTGYISKELWKEYMDEISSKEEFALYKQSFQKIGDESTPLNELINEVLTIIQNIK</sequence>
<evidence type="ECO:0000259" key="9">
    <source>
        <dbReference type="PROSITE" id="PS50305"/>
    </source>
</evidence>